<dbReference type="GO" id="GO:0005777">
    <property type="term" value="C:peroxisome"/>
    <property type="evidence" value="ECO:0007669"/>
    <property type="project" value="TreeGrafter"/>
</dbReference>
<comment type="catalytic activity">
    <reaction evidence="10">
        <text>2 H2O2 = O2 + 2 H2O</text>
        <dbReference type="Rhea" id="RHEA:20309"/>
        <dbReference type="ChEBI" id="CHEBI:15377"/>
        <dbReference type="ChEBI" id="CHEBI:15379"/>
        <dbReference type="ChEBI" id="CHEBI:16240"/>
        <dbReference type="EC" id="1.11.1.6"/>
    </reaction>
</comment>
<dbReference type="EMBL" id="VTPC01004391">
    <property type="protein sequence ID" value="KAF2897224.1"/>
    <property type="molecule type" value="Genomic_DNA"/>
</dbReference>
<feature type="active site" evidence="8">
    <location>
        <position position="150"/>
    </location>
</feature>
<dbReference type="PANTHER" id="PTHR11465:SF9">
    <property type="entry name" value="CATALASE"/>
    <property type="match status" value="1"/>
</dbReference>
<dbReference type="InterPro" id="IPR024708">
    <property type="entry name" value="Catalase_AS"/>
</dbReference>
<dbReference type="InterPro" id="IPR024711">
    <property type="entry name" value="Catalase_clade1/3"/>
</dbReference>
<proteinExistence type="inferred from homology"/>
<feature type="active site" evidence="8">
    <location>
        <position position="77"/>
    </location>
</feature>
<dbReference type="PROSITE" id="PS00438">
    <property type="entry name" value="CATALASE_2"/>
    <property type="match status" value="1"/>
</dbReference>
<evidence type="ECO:0000256" key="6">
    <source>
        <dbReference type="ARBA" id="ARBA00023004"/>
    </source>
</evidence>
<dbReference type="GO" id="GO:0020037">
    <property type="term" value="F:heme binding"/>
    <property type="evidence" value="ECO:0007669"/>
    <property type="project" value="InterPro"/>
</dbReference>
<dbReference type="Proteomes" id="UP000801492">
    <property type="component" value="Unassembled WGS sequence"/>
</dbReference>
<keyword evidence="5 10" id="KW-0560">Oxidoreductase</keyword>
<dbReference type="Pfam" id="PF00199">
    <property type="entry name" value="Catalase"/>
    <property type="match status" value="1"/>
</dbReference>
<keyword evidence="2 10" id="KW-0575">Peroxidase</keyword>
<dbReference type="AlphaFoldDB" id="A0A8K0GEZ6"/>
<evidence type="ECO:0000256" key="9">
    <source>
        <dbReference type="PIRSR" id="PIRSR038928-2"/>
    </source>
</evidence>
<dbReference type="InterPro" id="IPR020835">
    <property type="entry name" value="Catalase_sf"/>
</dbReference>
<dbReference type="PIRSF" id="PIRSF038928">
    <property type="entry name" value="Catalase_clade1-3"/>
    <property type="match status" value="1"/>
</dbReference>
<keyword evidence="14" id="KW-1185">Reference proteome</keyword>
<accession>A0A8K0GEZ6</accession>
<evidence type="ECO:0000256" key="3">
    <source>
        <dbReference type="ARBA" id="ARBA00022617"/>
    </source>
</evidence>
<comment type="function">
    <text evidence="11">Catalyzes the degradation of hydrogen peroxide (H(2)O(2)) generated by peroxisomal oxidases to water and oxygen, thereby protecting cells from the toxic effects of hydrogen peroxide.</text>
</comment>
<comment type="caution">
    <text evidence="13">The sequence shown here is derived from an EMBL/GenBank/DDBJ whole genome shotgun (WGS) entry which is preliminary data.</text>
</comment>
<feature type="binding site" description="axial binding residue" evidence="9">
    <location>
        <position position="361"/>
    </location>
    <ligand>
        <name>heme</name>
        <dbReference type="ChEBI" id="CHEBI:30413"/>
    </ligand>
    <ligandPart>
        <name>Fe</name>
        <dbReference type="ChEBI" id="CHEBI:18248"/>
    </ligandPart>
</feature>
<dbReference type="GO" id="GO:0046872">
    <property type="term" value="F:metal ion binding"/>
    <property type="evidence" value="ECO:0007669"/>
    <property type="project" value="UniProtKB-KW"/>
</dbReference>
<evidence type="ECO:0000313" key="13">
    <source>
        <dbReference type="EMBL" id="KAF2897224.1"/>
    </source>
</evidence>
<dbReference type="EC" id="1.11.1.6" evidence="10"/>
<evidence type="ECO:0000256" key="4">
    <source>
        <dbReference type="ARBA" id="ARBA00022723"/>
    </source>
</evidence>
<dbReference type="Gene3D" id="2.40.180.10">
    <property type="entry name" value="Catalase core domain"/>
    <property type="match status" value="1"/>
</dbReference>
<dbReference type="OrthoDB" id="6880011at2759"/>
<evidence type="ECO:0000256" key="1">
    <source>
        <dbReference type="ARBA" id="ARBA00005329"/>
    </source>
</evidence>
<dbReference type="InterPro" id="IPR010582">
    <property type="entry name" value="Catalase_immune_responsive"/>
</dbReference>
<reference evidence="13" key="1">
    <citation type="submission" date="2019-08" db="EMBL/GenBank/DDBJ databases">
        <title>The genome of the North American firefly Photinus pyralis.</title>
        <authorList>
            <consortium name="Photinus pyralis genome working group"/>
            <person name="Fallon T.R."/>
            <person name="Sander Lower S.E."/>
            <person name="Weng J.-K."/>
        </authorList>
    </citation>
    <scope>NUCLEOTIDE SEQUENCE</scope>
    <source>
        <strain evidence="13">TRF0915ILg1</strain>
        <tissue evidence="13">Whole body</tissue>
    </source>
</reference>
<evidence type="ECO:0000256" key="7">
    <source>
        <dbReference type="ARBA" id="ARBA00023324"/>
    </source>
</evidence>
<evidence type="ECO:0000256" key="11">
    <source>
        <dbReference type="RuleBase" id="RU004142"/>
    </source>
</evidence>
<evidence type="ECO:0000256" key="10">
    <source>
        <dbReference type="RuleBase" id="RU000498"/>
    </source>
</evidence>
<sequence length="510" mass="57838">MTLDLDRDPVANQLVNYAHTRKHQEQCGGTTSEGKPLVDVENSLTIGPRGPTLLEDIEVMDVLASFSRERIPERVVHAHGGGAFGYFEVTDDITQYTGGSVFSAIGKKTNIAVRFSVVMGNKGSSDTVRDVRGFAIKFYTEDGIWDLVGNNTPIFFVRDAARFPYFIHSQKRNPVTDIMHDWDMYWDFLSLSPESVHQVMFLYSDRGIPDGFRYMHGFGSNTFKLVNNNKQAVYCKFHYLTDQGIKNLSPQKAQELSGTDPDYSVRDLYNAIARKEYPSWTMYIQVMTFEQAAASKFNPFDVTKVWPNKDYPLKRVGKFVLNRNCTNYFAEIEQLCFSPSNLIPGIEPSPDKMLQGRLFAYKDTQRHRVGPNFAQLPVNRPFKVCNYERDGPMAFDNEGSAPNYCPNSFKGPTTSNSKAKRLTVSVNYTGDVARYNNEADDNYSQPRDFWNKVLKETEKQSLVGNIVGTLKMASESVQLRMVSVCTNVDEDFGKRLREGLQQHNRPSASI</sequence>
<evidence type="ECO:0000259" key="12">
    <source>
        <dbReference type="SMART" id="SM01060"/>
    </source>
</evidence>
<dbReference type="Pfam" id="PF06628">
    <property type="entry name" value="Catalase-rel"/>
    <property type="match status" value="1"/>
</dbReference>
<dbReference type="PANTHER" id="PTHR11465">
    <property type="entry name" value="CATALASE"/>
    <property type="match status" value="1"/>
</dbReference>
<dbReference type="PROSITE" id="PS51402">
    <property type="entry name" value="CATALASE_3"/>
    <property type="match status" value="1"/>
</dbReference>
<dbReference type="GO" id="GO:0042542">
    <property type="term" value="P:response to hydrogen peroxide"/>
    <property type="evidence" value="ECO:0007669"/>
    <property type="project" value="TreeGrafter"/>
</dbReference>
<dbReference type="InterPro" id="IPR018028">
    <property type="entry name" value="Catalase"/>
</dbReference>
<dbReference type="SUPFAM" id="SSF56634">
    <property type="entry name" value="Heme-dependent catalase-like"/>
    <property type="match status" value="1"/>
</dbReference>
<evidence type="ECO:0000313" key="14">
    <source>
        <dbReference type="Proteomes" id="UP000801492"/>
    </source>
</evidence>
<evidence type="ECO:0000256" key="5">
    <source>
        <dbReference type="ARBA" id="ARBA00023002"/>
    </source>
</evidence>
<protein>
    <recommendedName>
        <fullName evidence="10">Catalase</fullName>
        <ecNumber evidence="10">1.11.1.6</ecNumber>
    </recommendedName>
</protein>
<organism evidence="13 14">
    <name type="scientific">Ignelater luminosus</name>
    <name type="common">Cucubano</name>
    <name type="synonym">Pyrophorus luminosus</name>
    <dbReference type="NCBI Taxonomy" id="2038154"/>
    <lineage>
        <taxon>Eukaryota</taxon>
        <taxon>Metazoa</taxon>
        <taxon>Ecdysozoa</taxon>
        <taxon>Arthropoda</taxon>
        <taxon>Hexapoda</taxon>
        <taxon>Insecta</taxon>
        <taxon>Pterygota</taxon>
        <taxon>Neoptera</taxon>
        <taxon>Endopterygota</taxon>
        <taxon>Coleoptera</taxon>
        <taxon>Polyphaga</taxon>
        <taxon>Elateriformia</taxon>
        <taxon>Elateroidea</taxon>
        <taxon>Elateridae</taxon>
        <taxon>Agrypninae</taxon>
        <taxon>Pyrophorini</taxon>
        <taxon>Ignelater</taxon>
    </lineage>
</organism>
<dbReference type="SMART" id="SM01060">
    <property type="entry name" value="Catalase"/>
    <property type="match status" value="1"/>
</dbReference>
<dbReference type="PROSITE" id="PS00437">
    <property type="entry name" value="CATALASE_1"/>
    <property type="match status" value="1"/>
</dbReference>
<keyword evidence="3 9" id="KW-0349">Heme</keyword>
<dbReference type="InterPro" id="IPR002226">
    <property type="entry name" value="Catalase_haem_BS"/>
</dbReference>
<gene>
    <name evidence="13" type="ORF">ILUMI_08951</name>
</gene>
<name>A0A8K0GEZ6_IGNLU</name>
<dbReference type="GO" id="GO:0004096">
    <property type="term" value="F:catalase activity"/>
    <property type="evidence" value="ECO:0007669"/>
    <property type="project" value="UniProtKB-EC"/>
</dbReference>
<keyword evidence="4 9" id="KW-0479">Metal-binding</keyword>
<dbReference type="InterPro" id="IPR011614">
    <property type="entry name" value="Catalase_core"/>
</dbReference>
<feature type="domain" description="Catalase core" evidence="12">
    <location>
        <begin position="30"/>
        <end position="413"/>
    </location>
</feature>
<dbReference type="PRINTS" id="PR00067">
    <property type="entry name" value="CATALASE"/>
</dbReference>
<evidence type="ECO:0000256" key="2">
    <source>
        <dbReference type="ARBA" id="ARBA00022559"/>
    </source>
</evidence>
<keyword evidence="6 9" id="KW-0408">Iron</keyword>
<evidence type="ECO:0000256" key="8">
    <source>
        <dbReference type="PIRSR" id="PIRSR038928-1"/>
    </source>
</evidence>
<dbReference type="FunFam" id="2.40.180.10:FF:000001">
    <property type="entry name" value="Catalase"/>
    <property type="match status" value="1"/>
</dbReference>
<dbReference type="GO" id="GO:0042744">
    <property type="term" value="P:hydrogen peroxide catabolic process"/>
    <property type="evidence" value="ECO:0007669"/>
    <property type="project" value="UniProtKB-KW"/>
</dbReference>
<comment type="similarity">
    <text evidence="1 10">Belongs to the catalase family.</text>
</comment>
<keyword evidence="7 10" id="KW-0376">Hydrogen peroxide</keyword>
<comment type="cofactor">
    <cofactor evidence="9">
        <name>heme</name>
        <dbReference type="ChEBI" id="CHEBI:30413"/>
    </cofactor>
</comment>
<dbReference type="GO" id="GO:0005739">
    <property type="term" value="C:mitochondrion"/>
    <property type="evidence" value="ECO:0007669"/>
    <property type="project" value="TreeGrafter"/>
</dbReference>